<proteinExistence type="predicted"/>
<keyword evidence="2" id="KW-0812">Transmembrane</keyword>
<keyword evidence="2" id="KW-1133">Transmembrane helix</keyword>
<dbReference type="AlphaFoldDB" id="A0A3D0WDS3"/>
<dbReference type="Proteomes" id="UP000262699">
    <property type="component" value="Unassembled WGS sequence"/>
</dbReference>
<keyword evidence="2" id="KW-0472">Membrane</keyword>
<comment type="caution">
    <text evidence="3">The sequence shown here is derived from an EMBL/GenBank/DDBJ whole genome shotgun (WGS) entry which is preliminary data.</text>
</comment>
<organism evidence="3 4">
    <name type="scientific">Sphingomonas bacterium</name>
    <dbReference type="NCBI Taxonomy" id="1895847"/>
    <lineage>
        <taxon>Bacteria</taxon>
        <taxon>Pseudomonadati</taxon>
        <taxon>Pseudomonadota</taxon>
        <taxon>Alphaproteobacteria</taxon>
        <taxon>Sphingomonadales</taxon>
        <taxon>Sphingomonadaceae</taxon>
        <taxon>Sphingomonas</taxon>
    </lineage>
</organism>
<accession>A0A3D0WDS3</accession>
<sequence>MTERTSMTRIPLLVLVAPLLLAAFAPEQQQGLSTPTLLLVSVAIVGVVVLRGALLRRHLRKRPRRRAGDATGTTDAGNAQQGGAADCGDNGGDGSSCD</sequence>
<evidence type="ECO:0000256" key="1">
    <source>
        <dbReference type="SAM" id="MobiDB-lite"/>
    </source>
</evidence>
<feature type="compositionally biased region" description="Low complexity" evidence="1">
    <location>
        <begin position="69"/>
        <end position="88"/>
    </location>
</feature>
<reference evidence="3 4" key="1">
    <citation type="journal article" date="2018" name="Nat. Biotechnol.">
        <title>A standardized bacterial taxonomy based on genome phylogeny substantially revises the tree of life.</title>
        <authorList>
            <person name="Parks D.H."/>
            <person name="Chuvochina M."/>
            <person name="Waite D.W."/>
            <person name="Rinke C."/>
            <person name="Skarshewski A."/>
            <person name="Chaumeil P.A."/>
            <person name="Hugenholtz P."/>
        </authorList>
    </citation>
    <scope>NUCLEOTIDE SEQUENCE [LARGE SCALE GENOMIC DNA]</scope>
    <source>
        <strain evidence="3">UBA9015</strain>
    </source>
</reference>
<feature type="transmembrane region" description="Helical" evidence="2">
    <location>
        <begin position="36"/>
        <end position="55"/>
    </location>
</feature>
<name>A0A3D0WDS3_9SPHN</name>
<feature type="compositionally biased region" description="Gly residues" evidence="1">
    <location>
        <begin position="89"/>
        <end position="98"/>
    </location>
</feature>
<evidence type="ECO:0000313" key="4">
    <source>
        <dbReference type="Proteomes" id="UP000262699"/>
    </source>
</evidence>
<feature type="region of interest" description="Disordered" evidence="1">
    <location>
        <begin position="60"/>
        <end position="98"/>
    </location>
</feature>
<evidence type="ECO:0000313" key="3">
    <source>
        <dbReference type="EMBL" id="HCB76836.1"/>
    </source>
</evidence>
<protein>
    <submittedName>
        <fullName evidence="3">Uncharacterized protein</fullName>
    </submittedName>
</protein>
<dbReference type="EMBL" id="DOYJ01000330">
    <property type="protein sequence ID" value="HCB76836.1"/>
    <property type="molecule type" value="Genomic_DNA"/>
</dbReference>
<evidence type="ECO:0000256" key="2">
    <source>
        <dbReference type="SAM" id="Phobius"/>
    </source>
</evidence>
<gene>
    <name evidence="3" type="ORF">DEP91_11805</name>
</gene>